<dbReference type="Proteomes" id="UP001497482">
    <property type="component" value="Chromosome 11"/>
</dbReference>
<reference evidence="2 3" key="1">
    <citation type="submission" date="2024-04" db="EMBL/GenBank/DDBJ databases">
        <authorList>
            <person name="Waldvogel A.-M."/>
            <person name="Schoenle A."/>
        </authorList>
    </citation>
    <scope>NUCLEOTIDE SEQUENCE [LARGE SCALE GENOMIC DNA]</scope>
</reference>
<dbReference type="EMBL" id="OZ035833">
    <property type="protein sequence ID" value="CAL1572964.1"/>
    <property type="molecule type" value="Genomic_DNA"/>
</dbReference>
<evidence type="ECO:0000313" key="3">
    <source>
        <dbReference type="Proteomes" id="UP001497482"/>
    </source>
</evidence>
<evidence type="ECO:0000256" key="1">
    <source>
        <dbReference type="SAM" id="MobiDB-lite"/>
    </source>
</evidence>
<proteinExistence type="predicted"/>
<gene>
    <name evidence="2" type="ORF">KC01_LOCUS4950</name>
</gene>
<keyword evidence="3" id="KW-1185">Reference proteome</keyword>
<evidence type="ECO:0000313" key="2">
    <source>
        <dbReference type="EMBL" id="CAL1572964.1"/>
    </source>
</evidence>
<sequence>MVVEGGWCVCEMGGVGGWGWGRGGEGGGMRMGREGGVLVGMGENKGGGCVGGGWRVGGGKECRMMKSGEVWEDVDASEPEFSQNRPVAEEQVPGLRYHTGHSAFG</sequence>
<protein>
    <submittedName>
        <fullName evidence="2">Uncharacterized protein</fullName>
    </submittedName>
</protein>
<feature type="region of interest" description="Disordered" evidence="1">
    <location>
        <begin position="74"/>
        <end position="105"/>
    </location>
</feature>
<name>A0AAV2JC81_KNICA</name>
<organism evidence="2 3">
    <name type="scientific">Knipowitschia caucasica</name>
    <name type="common">Caucasian dwarf goby</name>
    <name type="synonym">Pomatoschistus caucasicus</name>
    <dbReference type="NCBI Taxonomy" id="637954"/>
    <lineage>
        <taxon>Eukaryota</taxon>
        <taxon>Metazoa</taxon>
        <taxon>Chordata</taxon>
        <taxon>Craniata</taxon>
        <taxon>Vertebrata</taxon>
        <taxon>Euteleostomi</taxon>
        <taxon>Actinopterygii</taxon>
        <taxon>Neopterygii</taxon>
        <taxon>Teleostei</taxon>
        <taxon>Neoteleostei</taxon>
        <taxon>Acanthomorphata</taxon>
        <taxon>Gobiaria</taxon>
        <taxon>Gobiiformes</taxon>
        <taxon>Gobioidei</taxon>
        <taxon>Gobiidae</taxon>
        <taxon>Gobiinae</taxon>
        <taxon>Knipowitschia</taxon>
    </lineage>
</organism>
<dbReference type="AlphaFoldDB" id="A0AAV2JC81"/>
<accession>A0AAV2JC81</accession>